<accession>A0AAW1JZC8</accession>
<dbReference type="Proteomes" id="UP001458880">
    <property type="component" value="Unassembled WGS sequence"/>
</dbReference>
<name>A0AAW1JZC8_POPJA</name>
<comment type="caution">
    <text evidence="1">The sequence shown here is derived from an EMBL/GenBank/DDBJ whole genome shotgun (WGS) entry which is preliminary data.</text>
</comment>
<keyword evidence="2" id="KW-1185">Reference proteome</keyword>
<dbReference type="AlphaFoldDB" id="A0AAW1JZC8"/>
<proteinExistence type="predicted"/>
<gene>
    <name evidence="1" type="ORF">QE152_g26118</name>
</gene>
<reference evidence="1 2" key="1">
    <citation type="journal article" date="2024" name="BMC Genomics">
        <title>De novo assembly and annotation of Popillia japonica's genome with initial clues to its potential as an invasive pest.</title>
        <authorList>
            <person name="Cucini C."/>
            <person name="Boschi S."/>
            <person name="Funari R."/>
            <person name="Cardaioli E."/>
            <person name="Iannotti N."/>
            <person name="Marturano G."/>
            <person name="Paoli F."/>
            <person name="Bruttini M."/>
            <person name="Carapelli A."/>
            <person name="Frati F."/>
            <person name="Nardi F."/>
        </authorList>
    </citation>
    <scope>NUCLEOTIDE SEQUENCE [LARGE SCALE GENOMIC DNA]</scope>
    <source>
        <strain evidence="1">DMR45628</strain>
    </source>
</reference>
<organism evidence="1 2">
    <name type="scientific">Popillia japonica</name>
    <name type="common">Japanese beetle</name>
    <dbReference type="NCBI Taxonomy" id="7064"/>
    <lineage>
        <taxon>Eukaryota</taxon>
        <taxon>Metazoa</taxon>
        <taxon>Ecdysozoa</taxon>
        <taxon>Arthropoda</taxon>
        <taxon>Hexapoda</taxon>
        <taxon>Insecta</taxon>
        <taxon>Pterygota</taxon>
        <taxon>Neoptera</taxon>
        <taxon>Endopterygota</taxon>
        <taxon>Coleoptera</taxon>
        <taxon>Polyphaga</taxon>
        <taxon>Scarabaeiformia</taxon>
        <taxon>Scarabaeidae</taxon>
        <taxon>Rutelinae</taxon>
        <taxon>Popillia</taxon>
    </lineage>
</organism>
<sequence>MVKMEGKTYADLLRTIRKKLNSSEVGVDLSMVKMEGKTYADLLRTIRKKLNSSEVGVDLSNVRKTKKGELLIAMRYGSDKFDTLKREITDELLGASTTTLVDKKILRIKELDEVITVEEVAQAIIRETSAAPNSFTVRALRPAFGNKQHQGNFGRPELLYS</sequence>
<evidence type="ECO:0000313" key="2">
    <source>
        <dbReference type="Proteomes" id="UP001458880"/>
    </source>
</evidence>
<evidence type="ECO:0000313" key="1">
    <source>
        <dbReference type="EMBL" id="KAK9710251.1"/>
    </source>
</evidence>
<dbReference type="EMBL" id="JASPKY010000296">
    <property type="protein sequence ID" value="KAK9710251.1"/>
    <property type="molecule type" value="Genomic_DNA"/>
</dbReference>
<protein>
    <submittedName>
        <fullName evidence="1">Uncharacterized protein</fullName>
    </submittedName>
</protein>